<evidence type="ECO:0000313" key="1">
    <source>
        <dbReference type="EMBL" id="MBA0618740.1"/>
    </source>
</evidence>
<reference evidence="1 2" key="1">
    <citation type="journal article" date="2019" name="Genome Biol. Evol.">
        <title>Insights into the evolution of the New World diploid cottons (Gossypium, subgenus Houzingenia) based on genome sequencing.</title>
        <authorList>
            <person name="Grover C.E."/>
            <person name="Arick M.A. 2nd"/>
            <person name="Thrash A."/>
            <person name="Conover J.L."/>
            <person name="Sanders W.S."/>
            <person name="Peterson D.G."/>
            <person name="Frelichowski J.E."/>
            <person name="Scheffler J.A."/>
            <person name="Scheffler B.E."/>
            <person name="Wendel J.F."/>
        </authorList>
    </citation>
    <scope>NUCLEOTIDE SEQUENCE [LARGE SCALE GENOMIC DNA]</scope>
    <source>
        <strain evidence="1">27</strain>
        <tissue evidence="1">Leaf</tissue>
    </source>
</reference>
<dbReference type="EMBL" id="JABFAC010000007">
    <property type="protein sequence ID" value="MBA0618740.1"/>
    <property type="molecule type" value="Genomic_DNA"/>
</dbReference>
<dbReference type="AlphaFoldDB" id="A0A7J8RYX2"/>
<organism evidence="1 2">
    <name type="scientific">Gossypium davidsonii</name>
    <name type="common">Davidson's cotton</name>
    <name type="synonym">Gossypium klotzschianum subsp. davidsonii</name>
    <dbReference type="NCBI Taxonomy" id="34287"/>
    <lineage>
        <taxon>Eukaryota</taxon>
        <taxon>Viridiplantae</taxon>
        <taxon>Streptophyta</taxon>
        <taxon>Embryophyta</taxon>
        <taxon>Tracheophyta</taxon>
        <taxon>Spermatophyta</taxon>
        <taxon>Magnoliopsida</taxon>
        <taxon>eudicotyledons</taxon>
        <taxon>Gunneridae</taxon>
        <taxon>Pentapetalae</taxon>
        <taxon>rosids</taxon>
        <taxon>malvids</taxon>
        <taxon>Malvales</taxon>
        <taxon>Malvaceae</taxon>
        <taxon>Malvoideae</taxon>
        <taxon>Gossypium</taxon>
    </lineage>
</organism>
<accession>A0A7J8RYX2</accession>
<dbReference type="Proteomes" id="UP000593561">
    <property type="component" value="Unassembled WGS sequence"/>
</dbReference>
<proteinExistence type="predicted"/>
<comment type="caution">
    <text evidence="1">The sequence shown here is derived from an EMBL/GenBank/DDBJ whole genome shotgun (WGS) entry which is preliminary data.</text>
</comment>
<protein>
    <submittedName>
        <fullName evidence="1">Uncharacterized protein</fullName>
    </submittedName>
</protein>
<sequence length="69" mass="7718">MSTTMETEFAGLMINEEEEEILHNEKYNGKSMASCSGGTNSRTRREKVFILVFSYNGYGEGVKGVPVDF</sequence>
<keyword evidence="2" id="KW-1185">Reference proteome</keyword>
<gene>
    <name evidence="1" type="ORF">Godav_028038</name>
</gene>
<name>A0A7J8RYX2_GOSDV</name>
<evidence type="ECO:0000313" key="2">
    <source>
        <dbReference type="Proteomes" id="UP000593561"/>
    </source>
</evidence>